<protein>
    <submittedName>
        <fullName evidence="1">D-alanine--D-alanine ligase</fullName>
    </submittedName>
</protein>
<keyword evidence="1" id="KW-0436">Ligase</keyword>
<sequence>MSGTSLAGTIGKLKRPAQKSPVSFFEFWPDWLFYAPVVAFWTYNAIRYRSITLPSLANPRINAGGICGESKNAILGLAGPAARAWVADYIGLSVSGHVDGDDLGRALAAMQRAGLNFPVVAKPDMSCNGVGVRVVRDEAQLAAYLSGFPRGAELQLQALISYEGEAGIFYIRHPGEKTGRITSVTLKYPPVVVGDGRWNVKELIAADDRLNAISHLLLPKLGPKAAKIPSLGERVELVFVGNHCRGSTFKDGLSVVTPALSARIDEIMQAMPGVYFSRIDLRYRDLDALREGRDFKIIEFNGSGSEATHIWDPEMTLSRAYKDQFFHYGESFRIGAAFRKTGLKPIGPLKLLALWQHQKRLMRAYPTND</sequence>
<organism evidence="1 2">
    <name type="scientific">Acidocella aminolytica 101 = DSM 11237</name>
    <dbReference type="NCBI Taxonomy" id="1120923"/>
    <lineage>
        <taxon>Bacteria</taxon>
        <taxon>Pseudomonadati</taxon>
        <taxon>Pseudomonadota</taxon>
        <taxon>Alphaproteobacteria</taxon>
        <taxon>Acetobacterales</taxon>
        <taxon>Acidocellaceae</taxon>
        <taxon>Acidocella</taxon>
    </lineage>
</organism>
<name>A0A0D6PGV9_9PROT</name>
<dbReference type="AlphaFoldDB" id="A0A0D6PGV9"/>
<dbReference type="EMBL" id="BANC01000060">
    <property type="protein sequence ID" value="GAN80892.1"/>
    <property type="molecule type" value="Genomic_DNA"/>
</dbReference>
<reference evidence="1 2" key="1">
    <citation type="submission" date="2012-11" db="EMBL/GenBank/DDBJ databases">
        <title>Whole genome sequence of Acidocella aminolytica 101 = DSM 11237.</title>
        <authorList>
            <person name="Azuma Y."/>
            <person name="Higashiura N."/>
            <person name="Hirakawa H."/>
            <person name="Matsushita K."/>
        </authorList>
    </citation>
    <scope>NUCLEOTIDE SEQUENCE [LARGE SCALE GENOMIC DNA]</scope>
    <source>
        <strain evidence="2">101 / DSM 11237</strain>
    </source>
</reference>
<dbReference type="GO" id="GO:0016874">
    <property type="term" value="F:ligase activity"/>
    <property type="evidence" value="ECO:0007669"/>
    <property type="project" value="UniProtKB-KW"/>
</dbReference>
<evidence type="ECO:0000313" key="1">
    <source>
        <dbReference type="EMBL" id="GAN80892.1"/>
    </source>
</evidence>
<dbReference type="RefSeq" id="WP_048879285.1">
    <property type="nucleotide sequence ID" value="NZ_BANC01000060.1"/>
</dbReference>
<dbReference type="InterPro" id="IPR013815">
    <property type="entry name" value="ATP_grasp_subdomain_1"/>
</dbReference>
<dbReference type="GO" id="GO:0005524">
    <property type="term" value="F:ATP binding"/>
    <property type="evidence" value="ECO:0007669"/>
    <property type="project" value="InterPro"/>
</dbReference>
<dbReference type="Gene3D" id="3.30.1490.20">
    <property type="entry name" value="ATP-grasp fold, A domain"/>
    <property type="match status" value="1"/>
</dbReference>
<evidence type="ECO:0000313" key="2">
    <source>
        <dbReference type="Proteomes" id="UP000032668"/>
    </source>
</evidence>
<comment type="caution">
    <text evidence="1">The sequence shown here is derived from an EMBL/GenBank/DDBJ whole genome shotgun (WGS) entry which is preliminary data.</text>
</comment>
<keyword evidence="2" id="KW-1185">Reference proteome</keyword>
<dbReference type="SUPFAM" id="SSF56059">
    <property type="entry name" value="Glutathione synthetase ATP-binding domain-like"/>
    <property type="match status" value="1"/>
</dbReference>
<gene>
    <name evidence="1" type="ORF">Aam_061_011</name>
</gene>
<dbReference type="Proteomes" id="UP000032668">
    <property type="component" value="Unassembled WGS sequence"/>
</dbReference>
<proteinExistence type="predicted"/>
<dbReference type="STRING" id="1120923.SAMN02746095_02175"/>
<dbReference type="OrthoDB" id="9775266at2"/>
<accession>A0A0D6PGV9</accession>